<accession>A0A9D1NQ20</accession>
<reference evidence="1" key="1">
    <citation type="submission" date="2020-10" db="EMBL/GenBank/DDBJ databases">
        <authorList>
            <person name="Gilroy R."/>
        </authorList>
    </citation>
    <scope>NUCLEOTIDE SEQUENCE</scope>
    <source>
        <strain evidence="1">1370</strain>
    </source>
</reference>
<evidence type="ECO:0000313" key="1">
    <source>
        <dbReference type="EMBL" id="HIV10682.1"/>
    </source>
</evidence>
<proteinExistence type="predicted"/>
<name>A0A9D1NQ20_9FIRM</name>
<protein>
    <submittedName>
        <fullName evidence="1">Uncharacterized protein</fullName>
    </submittedName>
</protein>
<gene>
    <name evidence="1" type="ORF">IAD28_03170</name>
</gene>
<comment type="caution">
    <text evidence="1">The sequence shown here is derived from an EMBL/GenBank/DDBJ whole genome shotgun (WGS) entry which is preliminary data.</text>
</comment>
<dbReference type="Proteomes" id="UP000823960">
    <property type="component" value="Unassembled WGS sequence"/>
</dbReference>
<dbReference type="EMBL" id="DVOL01000042">
    <property type="protein sequence ID" value="HIV10682.1"/>
    <property type="molecule type" value="Genomic_DNA"/>
</dbReference>
<evidence type="ECO:0000313" key="2">
    <source>
        <dbReference type="Proteomes" id="UP000823960"/>
    </source>
</evidence>
<organism evidence="1 2">
    <name type="scientific">Candidatus Faeciplasma avium</name>
    <dbReference type="NCBI Taxonomy" id="2840798"/>
    <lineage>
        <taxon>Bacteria</taxon>
        <taxon>Bacillati</taxon>
        <taxon>Bacillota</taxon>
        <taxon>Clostridia</taxon>
        <taxon>Eubacteriales</taxon>
        <taxon>Oscillospiraceae</taxon>
        <taxon>Oscillospiraceae incertae sedis</taxon>
        <taxon>Candidatus Faeciplasma</taxon>
    </lineage>
</organism>
<reference evidence="1" key="2">
    <citation type="journal article" date="2021" name="PeerJ">
        <title>Extensive microbial diversity within the chicken gut microbiome revealed by metagenomics and culture.</title>
        <authorList>
            <person name="Gilroy R."/>
            <person name="Ravi A."/>
            <person name="Getino M."/>
            <person name="Pursley I."/>
            <person name="Horton D.L."/>
            <person name="Alikhan N.F."/>
            <person name="Baker D."/>
            <person name="Gharbi K."/>
            <person name="Hall N."/>
            <person name="Watson M."/>
            <person name="Adriaenssens E.M."/>
            <person name="Foster-Nyarko E."/>
            <person name="Jarju S."/>
            <person name="Secka A."/>
            <person name="Antonio M."/>
            <person name="Oren A."/>
            <person name="Chaudhuri R.R."/>
            <person name="La Ragione R."/>
            <person name="Hildebrand F."/>
            <person name="Pallen M.J."/>
        </authorList>
    </citation>
    <scope>NUCLEOTIDE SEQUENCE</scope>
    <source>
        <strain evidence="1">1370</strain>
    </source>
</reference>
<sequence>MPNTQEKFFEYRGLPLVRKGNELYYGSMGDKEVVMLQIARQEKDGELDIATKVRMYRMLIDETVPVMERITKTAEKSSLFEALDLAHDWLKA</sequence>
<dbReference type="AlphaFoldDB" id="A0A9D1NQ20"/>